<dbReference type="RefSeq" id="XP_041188865.1">
    <property type="nucleotide sequence ID" value="XM_041340853.1"/>
</dbReference>
<proteinExistence type="predicted"/>
<evidence type="ECO:0000313" key="2">
    <source>
        <dbReference type="Proteomes" id="UP000807769"/>
    </source>
</evidence>
<reference evidence="1" key="1">
    <citation type="journal article" date="2020" name="New Phytol.">
        <title>Comparative genomics reveals dynamic genome evolution in host specialist ectomycorrhizal fungi.</title>
        <authorList>
            <person name="Lofgren L.A."/>
            <person name="Nguyen N.H."/>
            <person name="Vilgalys R."/>
            <person name="Ruytinx J."/>
            <person name="Liao H.L."/>
            <person name="Branco S."/>
            <person name="Kuo A."/>
            <person name="LaButti K."/>
            <person name="Lipzen A."/>
            <person name="Andreopoulos W."/>
            <person name="Pangilinan J."/>
            <person name="Riley R."/>
            <person name="Hundley H."/>
            <person name="Na H."/>
            <person name="Barry K."/>
            <person name="Grigoriev I.V."/>
            <person name="Stajich J.E."/>
            <person name="Kennedy P.G."/>
        </authorList>
    </citation>
    <scope>NUCLEOTIDE SEQUENCE</scope>
    <source>
        <strain evidence="1">MN1</strain>
    </source>
</reference>
<name>A0A9P7E1D9_9AGAM</name>
<dbReference type="OrthoDB" id="2681472at2759"/>
<dbReference type="AlphaFoldDB" id="A0A9P7E1D9"/>
<comment type="caution">
    <text evidence="1">The sequence shown here is derived from an EMBL/GenBank/DDBJ whole genome shotgun (WGS) entry which is preliminary data.</text>
</comment>
<accession>A0A9P7E1D9</accession>
<dbReference type="GeneID" id="64634869"/>
<gene>
    <name evidence="1" type="ORF">BJ212DRAFT_1484730</name>
</gene>
<organism evidence="1 2">
    <name type="scientific">Suillus subaureus</name>
    <dbReference type="NCBI Taxonomy" id="48587"/>
    <lineage>
        <taxon>Eukaryota</taxon>
        <taxon>Fungi</taxon>
        <taxon>Dikarya</taxon>
        <taxon>Basidiomycota</taxon>
        <taxon>Agaricomycotina</taxon>
        <taxon>Agaricomycetes</taxon>
        <taxon>Agaricomycetidae</taxon>
        <taxon>Boletales</taxon>
        <taxon>Suillineae</taxon>
        <taxon>Suillaceae</taxon>
        <taxon>Suillus</taxon>
    </lineage>
</organism>
<protein>
    <submittedName>
        <fullName evidence="1">Uncharacterized protein</fullName>
    </submittedName>
</protein>
<dbReference type="Proteomes" id="UP000807769">
    <property type="component" value="Unassembled WGS sequence"/>
</dbReference>
<evidence type="ECO:0000313" key="1">
    <source>
        <dbReference type="EMBL" id="KAG1808873.1"/>
    </source>
</evidence>
<sequence>MKIKYNGEATTTVPPNIPSFDPMKCDPALHTMCHFATAPAATPAATPYAEDHLGVAFASTYEASLCGIGIGPDILVDMADQDLARVGLSAGDIIWLKKGSVTWPAEHKILHYNLYYFCKNRKRWVIFPPGFTFKSEGNHADAENPFI</sequence>
<dbReference type="EMBL" id="JABBWG010000036">
    <property type="protein sequence ID" value="KAG1808873.1"/>
    <property type="molecule type" value="Genomic_DNA"/>
</dbReference>
<keyword evidence="2" id="KW-1185">Reference proteome</keyword>